<evidence type="ECO:0000256" key="6">
    <source>
        <dbReference type="PIRSR" id="PIRSR606823-2"/>
    </source>
</evidence>
<keyword evidence="7" id="KW-0746">Sphingolipid metabolism</keyword>
<feature type="domain" description="Neutral/alkaline non-lysosomal ceramidase N-terminal" evidence="9">
    <location>
        <begin position="23"/>
        <end position="531"/>
    </location>
</feature>
<dbReference type="GO" id="GO:0016020">
    <property type="term" value="C:membrane"/>
    <property type="evidence" value="ECO:0007669"/>
    <property type="project" value="GOC"/>
</dbReference>
<comment type="cofactor">
    <cofactor evidence="6">
        <name>Zn(2+)</name>
        <dbReference type="ChEBI" id="CHEBI:29105"/>
    </cofactor>
    <text evidence="6">Binds 1 zinc ion per subunit.</text>
</comment>
<feature type="chain" id="PRO_5040180789" description="Neutral ceramidase" evidence="8">
    <location>
        <begin position="23"/>
        <end position="700"/>
    </location>
</feature>
<comment type="catalytic activity">
    <reaction evidence="7">
        <text>an N-acylsphing-4-enine + H2O = sphing-4-enine + a fatty acid</text>
        <dbReference type="Rhea" id="RHEA:20856"/>
        <dbReference type="ChEBI" id="CHEBI:15377"/>
        <dbReference type="ChEBI" id="CHEBI:28868"/>
        <dbReference type="ChEBI" id="CHEBI:52639"/>
        <dbReference type="ChEBI" id="CHEBI:57756"/>
        <dbReference type="EC" id="3.5.1.23"/>
    </reaction>
</comment>
<evidence type="ECO:0000256" key="7">
    <source>
        <dbReference type="RuleBase" id="RU366019"/>
    </source>
</evidence>
<keyword evidence="6" id="KW-0479">Metal-binding</keyword>
<dbReference type="GO" id="GO:0042759">
    <property type="term" value="P:long-chain fatty acid biosynthetic process"/>
    <property type="evidence" value="ECO:0007669"/>
    <property type="project" value="TreeGrafter"/>
</dbReference>
<name>A0A9P0G7H4_9CUCU</name>
<evidence type="ECO:0000259" key="9">
    <source>
        <dbReference type="Pfam" id="PF04734"/>
    </source>
</evidence>
<dbReference type="OrthoDB" id="191371at2759"/>
<dbReference type="GO" id="GO:0005576">
    <property type="term" value="C:extracellular region"/>
    <property type="evidence" value="ECO:0007669"/>
    <property type="project" value="TreeGrafter"/>
</dbReference>
<keyword evidence="7" id="KW-0443">Lipid metabolism</keyword>
<dbReference type="AlphaFoldDB" id="A0A9P0G7H4"/>
<dbReference type="GO" id="GO:0046872">
    <property type="term" value="F:metal ion binding"/>
    <property type="evidence" value="ECO:0007669"/>
    <property type="project" value="UniProtKB-KW"/>
</dbReference>
<keyword evidence="6" id="KW-0862">Zinc</keyword>
<accession>A0A9P0G7H4</accession>
<keyword evidence="8" id="KW-0732">Signal</keyword>
<protein>
    <recommendedName>
        <fullName evidence="3 7">Neutral ceramidase</fullName>
        <ecNumber evidence="2 7">3.5.1.23</ecNumber>
    </recommendedName>
</protein>
<dbReference type="Gene3D" id="2.60.40.2300">
    <property type="entry name" value="Neutral/alkaline non-lysosomal ceramidase, C-terminal domain"/>
    <property type="match status" value="1"/>
</dbReference>
<comment type="similarity">
    <text evidence="1 7">Belongs to the neutral ceramidase family.</text>
</comment>
<dbReference type="Pfam" id="PF17048">
    <property type="entry name" value="Ceramidse_alk_C"/>
    <property type="match status" value="1"/>
</dbReference>
<evidence type="ECO:0000256" key="8">
    <source>
        <dbReference type="SAM" id="SignalP"/>
    </source>
</evidence>
<keyword evidence="4 7" id="KW-0378">Hydrolase</keyword>
<proteinExistence type="inferred from homology"/>
<dbReference type="Proteomes" id="UP001153636">
    <property type="component" value="Chromosome 1"/>
</dbReference>
<feature type="binding site" evidence="6">
    <location>
        <position position="463"/>
    </location>
    <ligand>
        <name>Zn(2+)</name>
        <dbReference type="ChEBI" id="CHEBI:29105"/>
    </ligand>
</feature>
<sequence>MLLIPVFSIFLFTYTTFHGAEAYNVGVGRADCTGPSAEITFMGYAKANQKGCGLHLRQFARAFIFKDTNSRVAFVTVDACMMNHPIRQAVLDKLKQSYKNTYTLDNLILSGTHTHGAPGGFLKDVMLDVPNFGFVRETFDALVDGIVRAIKRADENMVEASIFDNSGELLNSNINRSPASYQYNPEEEKKLYKYDVDKDLVQLKIVRNSDKSVIGAINWFAVHPTSMQNSNCHLTSDNVGYASILLESSVNKGELPGKGGFVGAFASTNLGDTSPNTKGPKCINTGKDCDPIHSTCDGENKWCIGSGPGKDMFESTEIIATNMFKKAKELLDDSKATEVTGDIKYVHRFVDMPNEKATATINGSEAEVHGCLPGMGYGFAAGTTDGPGEFDFAQGNKNTSNVFWNLVRDFIFPPTPDDVACHAPKPILIMSGRIKLPYEWQPEVVATQIFKIGNIFLTAVPGEFTTMSGRRLRNAVKEEVIKNKGPANTRVIIAGLSNVYTNYIATPEEYELQRYEGASTIYGPHTLTIYLRIYRELAAAIIKGESVSTENDPKPFVFPKDLLSLVTPVYFDSTGSWFNSYGDCLSQPKQQYKIGETASASFIAGHPRNNNLQENTFLAIEMKDGDNWKVVATDANWETKFTWKRTSTFKATSYATIDWEIRKGIAKAGTYRIRHYGYYKFILGGVYPYSGVSNTFTVSE</sequence>
<evidence type="ECO:0000256" key="2">
    <source>
        <dbReference type="ARBA" id="ARBA00011891"/>
    </source>
</evidence>
<dbReference type="GO" id="GO:0017040">
    <property type="term" value="F:N-acylsphingosine amidohydrolase activity"/>
    <property type="evidence" value="ECO:0007669"/>
    <property type="project" value="UniProtKB-UniRule"/>
</dbReference>
<dbReference type="InterPro" id="IPR031331">
    <property type="entry name" value="NEUT/ALK_ceramidase_C"/>
</dbReference>
<dbReference type="EMBL" id="OV651813">
    <property type="protein sequence ID" value="CAH1099592.1"/>
    <property type="molecule type" value="Genomic_DNA"/>
</dbReference>
<evidence type="ECO:0000259" key="10">
    <source>
        <dbReference type="Pfam" id="PF17048"/>
    </source>
</evidence>
<dbReference type="EC" id="3.5.1.23" evidence="2 7"/>
<feature type="active site" description="Nucleophile" evidence="5">
    <location>
        <position position="274"/>
    </location>
</feature>
<evidence type="ECO:0000313" key="11">
    <source>
        <dbReference type="EMBL" id="CAH1099592.1"/>
    </source>
</evidence>
<dbReference type="GO" id="GO:0046514">
    <property type="term" value="P:ceramide catabolic process"/>
    <property type="evidence" value="ECO:0007669"/>
    <property type="project" value="InterPro"/>
</dbReference>
<dbReference type="GO" id="GO:0046512">
    <property type="term" value="P:sphingosine biosynthetic process"/>
    <property type="evidence" value="ECO:0007669"/>
    <property type="project" value="TreeGrafter"/>
</dbReference>
<gene>
    <name evidence="11" type="ORF">PSYICH_LOCUS514</name>
</gene>
<dbReference type="PANTHER" id="PTHR12670:SF1">
    <property type="entry name" value="NEUTRAL CERAMIDASE"/>
    <property type="match status" value="1"/>
</dbReference>
<feature type="binding site" evidence="6">
    <location>
        <position position="113"/>
    </location>
    <ligand>
        <name>Zn(2+)</name>
        <dbReference type="ChEBI" id="CHEBI:29105"/>
    </ligand>
</feature>
<dbReference type="PANTHER" id="PTHR12670">
    <property type="entry name" value="CERAMIDASE"/>
    <property type="match status" value="1"/>
</dbReference>
<evidence type="ECO:0000256" key="1">
    <source>
        <dbReference type="ARBA" id="ARBA00009835"/>
    </source>
</evidence>
<evidence type="ECO:0000256" key="5">
    <source>
        <dbReference type="PIRSR" id="PIRSR606823-1"/>
    </source>
</evidence>
<evidence type="ECO:0000256" key="3">
    <source>
        <dbReference type="ARBA" id="ARBA00019235"/>
    </source>
</evidence>
<reference evidence="11" key="1">
    <citation type="submission" date="2022-01" db="EMBL/GenBank/DDBJ databases">
        <authorList>
            <person name="King R."/>
        </authorList>
    </citation>
    <scope>NUCLEOTIDE SEQUENCE</scope>
</reference>
<dbReference type="InterPro" id="IPR031329">
    <property type="entry name" value="NEUT/ALK_ceramidase_N"/>
</dbReference>
<feature type="binding site" evidence="6">
    <location>
        <position position="503"/>
    </location>
    <ligand>
        <name>Zn(2+)</name>
        <dbReference type="ChEBI" id="CHEBI:29105"/>
    </ligand>
</feature>
<feature type="signal peptide" evidence="8">
    <location>
        <begin position="1"/>
        <end position="22"/>
    </location>
</feature>
<dbReference type="InterPro" id="IPR038445">
    <property type="entry name" value="NCDase_C_sf"/>
</dbReference>
<feature type="binding site" evidence="6">
    <location>
        <position position="223"/>
    </location>
    <ligand>
        <name>Zn(2+)</name>
        <dbReference type="ChEBI" id="CHEBI:29105"/>
    </ligand>
</feature>
<organism evidence="11 12">
    <name type="scientific">Psylliodes chrysocephalus</name>
    <dbReference type="NCBI Taxonomy" id="3402493"/>
    <lineage>
        <taxon>Eukaryota</taxon>
        <taxon>Metazoa</taxon>
        <taxon>Ecdysozoa</taxon>
        <taxon>Arthropoda</taxon>
        <taxon>Hexapoda</taxon>
        <taxon>Insecta</taxon>
        <taxon>Pterygota</taxon>
        <taxon>Neoptera</taxon>
        <taxon>Endopterygota</taxon>
        <taxon>Coleoptera</taxon>
        <taxon>Polyphaga</taxon>
        <taxon>Cucujiformia</taxon>
        <taxon>Chrysomeloidea</taxon>
        <taxon>Chrysomelidae</taxon>
        <taxon>Galerucinae</taxon>
        <taxon>Alticini</taxon>
        <taxon>Psylliodes</taxon>
    </lineage>
</organism>
<feature type="domain" description="Neutral/alkaline non-lysosomal ceramidase C-terminal" evidence="10">
    <location>
        <begin position="534"/>
        <end position="698"/>
    </location>
</feature>
<keyword evidence="12" id="KW-1185">Reference proteome</keyword>
<evidence type="ECO:0000313" key="12">
    <source>
        <dbReference type="Proteomes" id="UP001153636"/>
    </source>
</evidence>
<evidence type="ECO:0000256" key="4">
    <source>
        <dbReference type="ARBA" id="ARBA00022801"/>
    </source>
</evidence>
<dbReference type="Pfam" id="PF04734">
    <property type="entry name" value="Ceramidase_alk"/>
    <property type="match status" value="1"/>
</dbReference>
<dbReference type="InterPro" id="IPR006823">
    <property type="entry name" value="Ceramidase_alk"/>
</dbReference>